<dbReference type="GO" id="GO:0005085">
    <property type="term" value="F:guanyl-nucleotide exchange factor activity"/>
    <property type="evidence" value="ECO:0007669"/>
    <property type="project" value="UniProtKB-KW"/>
</dbReference>
<evidence type="ECO:0000256" key="2">
    <source>
        <dbReference type="PROSITE-ProRule" id="PRU00168"/>
    </source>
</evidence>
<dbReference type="SMART" id="SM00147">
    <property type="entry name" value="RasGEF"/>
    <property type="match status" value="1"/>
</dbReference>
<dbReference type="InterPro" id="IPR001895">
    <property type="entry name" value="RASGEF_cat_dom"/>
</dbReference>
<name>A0A418AV17_9STRA</name>
<keyword evidence="1 2" id="KW-0344">Guanine-nucleotide releasing factor</keyword>
<dbReference type="GO" id="GO:0007264">
    <property type="term" value="P:small GTPase-mediated signal transduction"/>
    <property type="evidence" value="ECO:0007669"/>
    <property type="project" value="InterPro"/>
</dbReference>
<dbReference type="Gene3D" id="1.10.840.10">
    <property type="entry name" value="Ras guanine-nucleotide exchange factors catalytic domain"/>
    <property type="match status" value="1"/>
</dbReference>
<dbReference type="InterPro" id="IPR023578">
    <property type="entry name" value="Ras_GEF_dom_sf"/>
</dbReference>
<evidence type="ECO:0008006" key="8">
    <source>
        <dbReference type="Google" id="ProtNLM"/>
    </source>
</evidence>
<accession>A0A418AV17</accession>
<dbReference type="PANTHER" id="PTHR23113">
    <property type="entry name" value="GUANINE NUCLEOTIDE EXCHANGE FACTOR"/>
    <property type="match status" value="1"/>
</dbReference>
<organism evidence="6 7">
    <name type="scientific">Aphanomyces invadans</name>
    <dbReference type="NCBI Taxonomy" id="157072"/>
    <lineage>
        <taxon>Eukaryota</taxon>
        <taxon>Sar</taxon>
        <taxon>Stramenopiles</taxon>
        <taxon>Oomycota</taxon>
        <taxon>Saprolegniomycetes</taxon>
        <taxon>Saprolegniales</taxon>
        <taxon>Verrucalvaceae</taxon>
        <taxon>Aphanomyces</taxon>
    </lineage>
</organism>
<dbReference type="EMBL" id="QUSY01000459">
    <property type="protein sequence ID" value="RHY29287.1"/>
    <property type="molecule type" value="Genomic_DNA"/>
</dbReference>
<dbReference type="SUPFAM" id="SSF48366">
    <property type="entry name" value="Ras GEF"/>
    <property type="match status" value="1"/>
</dbReference>
<feature type="domain" description="Ras-GEF" evidence="5">
    <location>
        <begin position="413"/>
        <end position="662"/>
    </location>
</feature>
<dbReference type="InterPro" id="IPR001849">
    <property type="entry name" value="PH_domain"/>
</dbReference>
<sequence length="940" mass="103139">MALQGRSWLIFQRFHNSSAATAAMMELKRGILSVHGTFLWRERDVVVTQGQVAIYRRTRGTLKTKINLWDPHVYIAFAANETTLTITCHHDDEVILDCRTPAERDAWLAVLYAAQANAPTVMSSTSQSADDDSDTDSDFETSGGSDDSTTEGTLAAFQNVRSSIIFDVGQLTRDEINRVLLPTTQSLDAAATSPVPISSSSTPQTCSSSSKHLVALATYIERTENGGRIVLLHWDVIVELGLGMTLPALLTLLSDRQGTRVPTSSCAPAAHRKPSLTHKTNVSSFVRDLLFHPLYSQRLRSCEAACLAVIDSRFPHCRLRRFSNTDDDLPSTFKSSSSSTAITSQTIPLLVRKHSVPQTSSSSMSLSSDWSMEVKKRNSFPSIVMSGISLAQLQPSTVTNSFATVPPLRTVMATYKLTPLMFAQQCTLFHHGQLTALPLWSFLSPGHFQKDISDSFNRLTAYLVWSILVEDSPTDRADAIDAVTAVAMASSAKFVNNFHLVMACIGCLGDTPLMQSRLPLTWKRVKSKTKAHLYELRSLCDYTGGFDTLRRKQSLISATCPSLPFLGIVGAALERLKSSPYLVFNATASESSGSEPPSEGHLDMERLERQYNTLHVVENAMTTQYPLIGQSDVQHLLGTLPKQLQFVTPKLLHMRSLQLQHSETQSLRSSAAVLFSSNPSGSSVSDGTGGNAATATGAMRRVSMTTESGRVLSFRASCVLWHCVAKPEDRLRMLVEALFADDKSTPARLAATLHRDVRTCVFTASSAAMCLQVTQGLDAIFRTVVDTSGGECVEVTGWEDPKDWQPKLYECLVDVVFASMAQIVQAKLQAEYKEQDGQLRRRLQNQTDTLVHYTMFNPLNQLVLQGQTPVALLRLLSSVVQELNSTDAIARKQLRTLLANSTSTTPQSAIEFVSSTIDLTKCSTDLVRGIDLLKKAVQLP</sequence>
<dbReference type="InterPro" id="IPR036964">
    <property type="entry name" value="RASGEF_cat_dom_sf"/>
</dbReference>
<dbReference type="Pfam" id="PF00617">
    <property type="entry name" value="RasGEF"/>
    <property type="match status" value="1"/>
</dbReference>
<feature type="compositionally biased region" description="Low complexity" evidence="3">
    <location>
        <begin position="140"/>
        <end position="151"/>
    </location>
</feature>
<dbReference type="InterPro" id="IPR008937">
    <property type="entry name" value="Ras-like_GEF"/>
</dbReference>
<feature type="domain" description="PH" evidence="4">
    <location>
        <begin position="25"/>
        <end position="116"/>
    </location>
</feature>
<evidence type="ECO:0000256" key="1">
    <source>
        <dbReference type="ARBA" id="ARBA00022658"/>
    </source>
</evidence>
<dbReference type="SUPFAM" id="SSF50729">
    <property type="entry name" value="PH domain-like"/>
    <property type="match status" value="1"/>
</dbReference>
<dbReference type="VEuPathDB" id="FungiDB:H310_03009"/>
<proteinExistence type="predicted"/>
<evidence type="ECO:0000256" key="3">
    <source>
        <dbReference type="SAM" id="MobiDB-lite"/>
    </source>
</evidence>
<gene>
    <name evidence="6" type="ORF">DYB32_005259</name>
</gene>
<reference evidence="6 7" key="1">
    <citation type="submission" date="2018-08" db="EMBL/GenBank/DDBJ databases">
        <title>Aphanomyces genome sequencing and annotation.</title>
        <authorList>
            <person name="Minardi D."/>
            <person name="Oidtmann B."/>
            <person name="Van Der Giezen M."/>
            <person name="Studholme D.J."/>
        </authorList>
    </citation>
    <scope>NUCLEOTIDE SEQUENCE [LARGE SCALE GENOMIC DNA]</scope>
    <source>
        <strain evidence="6 7">NJM0002</strain>
    </source>
</reference>
<dbReference type="PROSITE" id="PS50003">
    <property type="entry name" value="PH_DOMAIN"/>
    <property type="match status" value="1"/>
</dbReference>
<dbReference type="PANTHER" id="PTHR23113:SF365">
    <property type="entry name" value="RAS-GEF DOMAIN-CONTAINING PROTEIN"/>
    <property type="match status" value="1"/>
</dbReference>
<protein>
    <recommendedName>
        <fullName evidence="8">Ras-GEF domain-containing protein</fullName>
    </recommendedName>
</protein>
<evidence type="ECO:0000259" key="4">
    <source>
        <dbReference type="PROSITE" id="PS50003"/>
    </source>
</evidence>
<dbReference type="Proteomes" id="UP000285060">
    <property type="component" value="Unassembled WGS sequence"/>
</dbReference>
<keyword evidence="7" id="KW-1185">Reference proteome</keyword>
<evidence type="ECO:0000313" key="6">
    <source>
        <dbReference type="EMBL" id="RHY29287.1"/>
    </source>
</evidence>
<feature type="compositionally biased region" description="Acidic residues" evidence="3">
    <location>
        <begin position="129"/>
        <end position="139"/>
    </location>
</feature>
<evidence type="ECO:0000259" key="5">
    <source>
        <dbReference type="PROSITE" id="PS50009"/>
    </source>
</evidence>
<feature type="region of interest" description="Disordered" evidence="3">
    <location>
        <begin position="122"/>
        <end position="151"/>
    </location>
</feature>
<evidence type="ECO:0000313" key="7">
    <source>
        <dbReference type="Proteomes" id="UP000285060"/>
    </source>
</evidence>
<dbReference type="AlphaFoldDB" id="A0A418AV17"/>
<dbReference type="PROSITE" id="PS50009">
    <property type="entry name" value="RASGEF_CAT"/>
    <property type="match status" value="1"/>
</dbReference>
<comment type="caution">
    <text evidence="6">The sequence shown here is derived from an EMBL/GenBank/DDBJ whole genome shotgun (WGS) entry which is preliminary data.</text>
</comment>